<dbReference type="AlphaFoldDB" id="A0A0G4FCE7"/>
<organism evidence="2">
    <name type="scientific">Chromera velia CCMP2878</name>
    <dbReference type="NCBI Taxonomy" id="1169474"/>
    <lineage>
        <taxon>Eukaryota</taxon>
        <taxon>Sar</taxon>
        <taxon>Alveolata</taxon>
        <taxon>Colpodellida</taxon>
        <taxon>Chromeraceae</taxon>
        <taxon>Chromera</taxon>
    </lineage>
</organism>
<name>A0A0G4FCE7_9ALVE</name>
<evidence type="ECO:0000256" key="1">
    <source>
        <dbReference type="SAM" id="MobiDB-lite"/>
    </source>
</evidence>
<gene>
    <name evidence="2" type="ORF">Cvel_16339</name>
</gene>
<accession>A0A0G4FCE7</accession>
<proteinExistence type="predicted"/>
<feature type="compositionally biased region" description="Polar residues" evidence="1">
    <location>
        <begin position="177"/>
        <end position="186"/>
    </location>
</feature>
<protein>
    <submittedName>
        <fullName evidence="2">Uncharacterized protein</fullName>
    </submittedName>
</protein>
<reference evidence="2" key="1">
    <citation type="submission" date="2014-11" db="EMBL/GenBank/DDBJ databases">
        <authorList>
            <person name="Otto D Thomas"/>
            <person name="Naeem Raeece"/>
        </authorList>
    </citation>
    <scope>NUCLEOTIDE SEQUENCE</scope>
</reference>
<evidence type="ECO:0000313" key="2">
    <source>
        <dbReference type="EMBL" id="CEM10886.1"/>
    </source>
</evidence>
<sequence>MGVERGGETFDLFGTVLLCERVLERGGRDTPEVDASIGKDMDLLKKGGASGEALRVSVPCDPPLQLWRGRCSWQPPRLGSSVLSSPLFSARERGPQEAGVDCHNARDQHCPKDVHAGLTRFRSFSHLPLSSPLLASADELEALFFQVTSLGRGGEAGEEGGGKGRDRQQGGGERVQDSVTRNTQTRAHGAENSGSIPRKPTGF</sequence>
<dbReference type="VEuPathDB" id="CryptoDB:Cvel_16339"/>
<dbReference type="EMBL" id="CDMZ01000280">
    <property type="protein sequence ID" value="CEM10886.1"/>
    <property type="molecule type" value="Genomic_DNA"/>
</dbReference>
<feature type="region of interest" description="Disordered" evidence="1">
    <location>
        <begin position="152"/>
        <end position="203"/>
    </location>
</feature>